<evidence type="ECO:0000313" key="3">
    <source>
        <dbReference type="EMBL" id="KAJ4339548.1"/>
    </source>
</evidence>
<feature type="region of interest" description="Disordered" evidence="2">
    <location>
        <begin position="65"/>
        <end position="87"/>
    </location>
</feature>
<feature type="region of interest" description="Disordered" evidence="2">
    <location>
        <begin position="109"/>
        <end position="152"/>
    </location>
</feature>
<protein>
    <submittedName>
        <fullName evidence="3">Uncharacterized protein</fullName>
    </submittedName>
</protein>
<feature type="coiled-coil region" evidence="1">
    <location>
        <begin position="304"/>
        <end position="455"/>
    </location>
</feature>
<keyword evidence="4" id="KW-1185">Reference proteome</keyword>
<name>A0A9W9C1P5_9PLEO</name>
<dbReference type="AlphaFoldDB" id="A0A9W9C1P5"/>
<dbReference type="EMBL" id="JAPEUV010000022">
    <property type="protein sequence ID" value="KAJ4339548.1"/>
    <property type="molecule type" value="Genomic_DNA"/>
</dbReference>
<feature type="region of interest" description="Disordered" evidence="2">
    <location>
        <begin position="695"/>
        <end position="718"/>
    </location>
</feature>
<evidence type="ECO:0000256" key="2">
    <source>
        <dbReference type="SAM" id="MobiDB-lite"/>
    </source>
</evidence>
<gene>
    <name evidence="3" type="ORF">N0V87_003246</name>
</gene>
<feature type="compositionally biased region" description="Basic and acidic residues" evidence="2">
    <location>
        <begin position="695"/>
        <end position="709"/>
    </location>
</feature>
<evidence type="ECO:0000313" key="4">
    <source>
        <dbReference type="Proteomes" id="UP001140562"/>
    </source>
</evidence>
<sequence>MLNTLFTGASSPSATKDRTSAKKQLPMLFVTPAVSTRQQSSIDAHVQRMRSAAASSPAAILKGIQSTHDRSSNADGQAPSEVSQSDRYRSLFGRPVDIVRNMLKTSPVQDVEPAASIVDTESAAETCSEDSKSDSGYQSDSGSEGSIESSATSILNSDSESLAYLLEIAEVSICEDAEREDLRKQLDHSQHQLYLQQIEYRDLDEKYKVQIAQRKADHATVMDAYTRFENAQAYSRQLEQQRKAIIQVNDRKTSRLECNHRAAISAMARAHRMELKIQNDTIAKLHAELSAKDEVLAQVKVVSVTAVEARITALVNELDQKDRKIQEMKAANTIKDNIIEQAEAVKDKVQLKLREMVEAAEMNRKTWAEEKEKLSSNAYQARLDHQDSLQAQQVEIVRLTRDNHRLELEKNALSMTVSQHRDEEFTCLRDTFNECETMRKELATANREIIILKEKDKNILESMPQERDYWEKNYEKEKIAQVECRQLQIKLFVAQESIEHRDDRIRDLEADLQASRNPARNSGDRLDTVQKLVLDNDELRAKIDMLEQEKADIQKALDMKDNENFGIICNAHVQEAELRKLKASHDILQYTYSAAEQEKYYLRAAIRRGEGGGGLTQEQRDGLVDHLERLTDENKKLANEMWETMEERDELLKNKESVEAKAQNNVDEWRKQCNYMQAAYWDYAVHKVDKLQRELDLKNGKVPPEEQTRPESNPRVAD</sequence>
<keyword evidence="1" id="KW-0175">Coiled coil</keyword>
<feature type="region of interest" description="Disordered" evidence="2">
    <location>
        <begin position="1"/>
        <end position="25"/>
    </location>
</feature>
<accession>A0A9W9C1P5</accession>
<evidence type="ECO:0000256" key="1">
    <source>
        <dbReference type="SAM" id="Coils"/>
    </source>
</evidence>
<dbReference type="Proteomes" id="UP001140562">
    <property type="component" value="Unassembled WGS sequence"/>
</dbReference>
<feature type="coiled-coil region" evidence="1">
    <location>
        <begin position="529"/>
        <end position="563"/>
    </location>
</feature>
<feature type="compositionally biased region" description="Polar residues" evidence="2">
    <location>
        <begin position="1"/>
        <end position="14"/>
    </location>
</feature>
<comment type="caution">
    <text evidence="3">The sequence shown here is derived from an EMBL/GenBank/DDBJ whole genome shotgun (WGS) entry which is preliminary data.</text>
</comment>
<feature type="compositionally biased region" description="Low complexity" evidence="2">
    <location>
        <begin position="139"/>
        <end position="152"/>
    </location>
</feature>
<proteinExistence type="predicted"/>
<dbReference type="OrthoDB" id="3798031at2759"/>
<organism evidence="3 4">
    <name type="scientific">Didymella glomerata</name>
    <dbReference type="NCBI Taxonomy" id="749621"/>
    <lineage>
        <taxon>Eukaryota</taxon>
        <taxon>Fungi</taxon>
        <taxon>Dikarya</taxon>
        <taxon>Ascomycota</taxon>
        <taxon>Pezizomycotina</taxon>
        <taxon>Dothideomycetes</taxon>
        <taxon>Pleosporomycetidae</taxon>
        <taxon>Pleosporales</taxon>
        <taxon>Pleosporineae</taxon>
        <taxon>Didymellaceae</taxon>
        <taxon>Didymella</taxon>
    </lineage>
</organism>
<feature type="coiled-coil region" evidence="1">
    <location>
        <begin position="620"/>
        <end position="672"/>
    </location>
</feature>
<reference evidence="3" key="1">
    <citation type="submission" date="2022-10" db="EMBL/GenBank/DDBJ databases">
        <title>Tapping the CABI collections for fungal endophytes: first genome assemblies for Collariella, Neodidymelliopsis, Ascochyta clinopodiicola, Didymella pomorum, Didymosphaeria variabile, Neocosmospora piperis and Neocucurbitaria cava.</title>
        <authorList>
            <person name="Hill R."/>
        </authorList>
    </citation>
    <scope>NUCLEOTIDE SEQUENCE</scope>
    <source>
        <strain evidence="3">IMI 360193</strain>
    </source>
</reference>